<evidence type="ECO:0000313" key="2">
    <source>
        <dbReference type="Proteomes" id="UP000078397"/>
    </source>
</evidence>
<proteinExistence type="predicted"/>
<accession>A0A179FK21</accession>
<protein>
    <submittedName>
        <fullName evidence="1">Uncharacterized protein</fullName>
    </submittedName>
</protein>
<gene>
    <name evidence="1" type="ORF">VFPPC_16341</name>
</gene>
<comment type="caution">
    <text evidence="1">The sequence shown here is derived from an EMBL/GenBank/DDBJ whole genome shotgun (WGS) entry which is preliminary data.</text>
</comment>
<name>A0A179FK21_METCM</name>
<keyword evidence="2" id="KW-1185">Reference proteome</keyword>
<sequence length="106" mass="12120">MPRLTSIGRLICVISSRQLIVLQIPPLTQNTLSLTVAAKGRQLKQSSTVFHRPEVYRAAQRDLKPSLRLSCLDSFLPRRRKKFFGNLIFKANKRHNVSILRSVLPI</sequence>
<dbReference type="KEGG" id="pchm:VFPPC_16341"/>
<evidence type="ECO:0000313" key="1">
    <source>
        <dbReference type="EMBL" id="OAQ65383.1"/>
    </source>
</evidence>
<dbReference type="EMBL" id="LSBJ02000005">
    <property type="protein sequence ID" value="OAQ65383.1"/>
    <property type="molecule type" value="Genomic_DNA"/>
</dbReference>
<dbReference type="RefSeq" id="XP_018142697.1">
    <property type="nucleotide sequence ID" value="XM_018294094.1"/>
</dbReference>
<reference evidence="1 2" key="1">
    <citation type="journal article" date="2016" name="PLoS Pathog.">
        <title>Biosynthesis of antibiotic leucinostatins in bio-control fungus Purpureocillium lilacinum and their inhibition on phytophthora revealed by genome mining.</title>
        <authorList>
            <person name="Wang G."/>
            <person name="Liu Z."/>
            <person name="Lin R."/>
            <person name="Li E."/>
            <person name="Mao Z."/>
            <person name="Ling J."/>
            <person name="Yang Y."/>
            <person name="Yin W.B."/>
            <person name="Xie B."/>
        </authorList>
    </citation>
    <scope>NUCLEOTIDE SEQUENCE [LARGE SCALE GENOMIC DNA]</scope>
    <source>
        <strain evidence="1">170</strain>
    </source>
</reference>
<organism evidence="1 2">
    <name type="scientific">Pochonia chlamydosporia 170</name>
    <dbReference type="NCBI Taxonomy" id="1380566"/>
    <lineage>
        <taxon>Eukaryota</taxon>
        <taxon>Fungi</taxon>
        <taxon>Dikarya</taxon>
        <taxon>Ascomycota</taxon>
        <taxon>Pezizomycotina</taxon>
        <taxon>Sordariomycetes</taxon>
        <taxon>Hypocreomycetidae</taxon>
        <taxon>Hypocreales</taxon>
        <taxon>Clavicipitaceae</taxon>
        <taxon>Pochonia</taxon>
    </lineage>
</organism>
<dbReference type="GeneID" id="28858088"/>
<dbReference type="AlphaFoldDB" id="A0A179FK21"/>
<dbReference type="Proteomes" id="UP000078397">
    <property type="component" value="Unassembled WGS sequence"/>
</dbReference>